<evidence type="ECO:0000256" key="2">
    <source>
        <dbReference type="ARBA" id="ARBA00013236"/>
    </source>
</evidence>
<sequence length="252" mass="28318">MVVNRYSSDARSWSKLDLHVLEFLPSLCTSFGGSSSGCPTLHLRICVFNSLLRSQFWGRDSGPSNLVSVLIVDWEISGWEGGLTNPDEIVEKSLRYRDGSGICEDFLSLVQTCLSKLQWANSLRGIFGKTNQSELAAFTSYALAFPDHFLALVDTYDVMRSGIPNFCAVALALGDLGVLKFHPSYEEYENIFLLMELANLKESNTVLVVLRRIAETKHRFDMISDEQTKGINAIKREHAFTVVRQIAYVYTK</sequence>
<comment type="catalytic activity">
    <reaction evidence="6">
        <text>5-phospho-alpha-D-ribose 1-diphosphate + nicotinate + ATP + H2O = nicotinate beta-D-ribonucleotide + ADP + phosphate + diphosphate</text>
        <dbReference type="Rhea" id="RHEA:36163"/>
        <dbReference type="ChEBI" id="CHEBI:15377"/>
        <dbReference type="ChEBI" id="CHEBI:30616"/>
        <dbReference type="ChEBI" id="CHEBI:32544"/>
        <dbReference type="ChEBI" id="CHEBI:33019"/>
        <dbReference type="ChEBI" id="CHEBI:43474"/>
        <dbReference type="ChEBI" id="CHEBI:57502"/>
        <dbReference type="ChEBI" id="CHEBI:58017"/>
        <dbReference type="ChEBI" id="CHEBI:456216"/>
        <dbReference type="EC" id="6.3.4.21"/>
    </reaction>
</comment>
<evidence type="ECO:0000313" key="7">
    <source>
        <dbReference type="EMBL" id="KAF6149325.1"/>
    </source>
</evidence>
<keyword evidence="3" id="KW-0597">Phosphoprotein</keyword>
<evidence type="ECO:0000256" key="5">
    <source>
        <dbReference type="ARBA" id="ARBA00022642"/>
    </source>
</evidence>
<dbReference type="OrthoDB" id="1728967at2759"/>
<dbReference type="EC" id="6.3.4.21" evidence="2"/>
<dbReference type="UniPathway" id="UPA00253">
    <property type="reaction ID" value="UER00457"/>
</dbReference>
<dbReference type="GO" id="GO:0005829">
    <property type="term" value="C:cytosol"/>
    <property type="evidence" value="ECO:0007669"/>
    <property type="project" value="TreeGrafter"/>
</dbReference>
<dbReference type="Gene3D" id="3.20.20.70">
    <property type="entry name" value="Aldolase class I"/>
    <property type="match status" value="1"/>
</dbReference>
<name>A0A7J7M366_9MAGN</name>
<dbReference type="SUPFAM" id="SSF51690">
    <property type="entry name" value="Nicotinate/Quinolinate PRTase C-terminal domain-like"/>
    <property type="match status" value="1"/>
</dbReference>
<comment type="caution">
    <text evidence="7">The sequence shown here is derived from an EMBL/GenBank/DDBJ whole genome shotgun (WGS) entry which is preliminary data.</text>
</comment>
<keyword evidence="5" id="KW-0662">Pyridine nucleotide biosynthesis</keyword>
<evidence type="ECO:0000313" key="8">
    <source>
        <dbReference type="Proteomes" id="UP000541444"/>
    </source>
</evidence>
<reference evidence="7 8" key="1">
    <citation type="journal article" date="2020" name="IScience">
        <title>Genome Sequencing of the Endangered Kingdonia uniflora (Circaeasteraceae, Ranunculales) Reveals Potential Mechanisms of Evolutionary Specialization.</title>
        <authorList>
            <person name="Sun Y."/>
            <person name="Deng T."/>
            <person name="Zhang A."/>
            <person name="Moore M.J."/>
            <person name="Landis J.B."/>
            <person name="Lin N."/>
            <person name="Zhang H."/>
            <person name="Zhang X."/>
            <person name="Huang J."/>
            <person name="Zhang X."/>
            <person name="Sun H."/>
            <person name="Wang H."/>
        </authorList>
    </citation>
    <scope>NUCLEOTIDE SEQUENCE [LARGE SCALE GENOMIC DNA]</scope>
    <source>
        <strain evidence="7">TB1705</strain>
        <tissue evidence="7">Leaf</tissue>
    </source>
</reference>
<dbReference type="InterPro" id="IPR013785">
    <property type="entry name" value="Aldolase_TIM"/>
</dbReference>
<evidence type="ECO:0000256" key="6">
    <source>
        <dbReference type="ARBA" id="ARBA00048668"/>
    </source>
</evidence>
<evidence type="ECO:0000256" key="1">
    <source>
        <dbReference type="ARBA" id="ARBA00004952"/>
    </source>
</evidence>
<proteinExistence type="predicted"/>
<keyword evidence="4" id="KW-0436">Ligase</keyword>
<dbReference type="GO" id="GO:0034355">
    <property type="term" value="P:NAD+ biosynthetic process via the salvage pathway"/>
    <property type="evidence" value="ECO:0007669"/>
    <property type="project" value="TreeGrafter"/>
</dbReference>
<organism evidence="7 8">
    <name type="scientific">Kingdonia uniflora</name>
    <dbReference type="NCBI Taxonomy" id="39325"/>
    <lineage>
        <taxon>Eukaryota</taxon>
        <taxon>Viridiplantae</taxon>
        <taxon>Streptophyta</taxon>
        <taxon>Embryophyta</taxon>
        <taxon>Tracheophyta</taxon>
        <taxon>Spermatophyta</taxon>
        <taxon>Magnoliopsida</taxon>
        <taxon>Ranunculales</taxon>
        <taxon>Circaeasteraceae</taxon>
        <taxon>Kingdonia</taxon>
    </lineage>
</organism>
<dbReference type="Proteomes" id="UP000541444">
    <property type="component" value="Unassembled WGS sequence"/>
</dbReference>
<comment type="pathway">
    <text evidence="1">Cofactor biosynthesis; NAD(+) biosynthesis; nicotinate D-ribonucleotide from nicotinate: step 1/1.</text>
</comment>
<protein>
    <recommendedName>
        <fullName evidence="2">nicotinate phosphoribosyltransferase</fullName>
        <ecNumber evidence="2">6.3.4.21</ecNumber>
    </recommendedName>
</protein>
<dbReference type="EMBL" id="JACGCM010001798">
    <property type="protein sequence ID" value="KAF6149325.1"/>
    <property type="molecule type" value="Genomic_DNA"/>
</dbReference>
<gene>
    <name evidence="7" type="ORF">GIB67_026181</name>
</gene>
<dbReference type="PANTHER" id="PTHR11098">
    <property type="entry name" value="NICOTINATE PHOSPHORIBOSYLTRANSFERASE"/>
    <property type="match status" value="1"/>
</dbReference>
<dbReference type="PANTHER" id="PTHR11098:SF1">
    <property type="entry name" value="NICOTINATE PHOSPHORIBOSYLTRANSFERASE"/>
    <property type="match status" value="1"/>
</dbReference>
<accession>A0A7J7M366</accession>
<evidence type="ECO:0000256" key="3">
    <source>
        <dbReference type="ARBA" id="ARBA00022553"/>
    </source>
</evidence>
<dbReference type="AlphaFoldDB" id="A0A7J7M366"/>
<evidence type="ECO:0000256" key="4">
    <source>
        <dbReference type="ARBA" id="ARBA00022598"/>
    </source>
</evidence>
<dbReference type="GO" id="GO:0004516">
    <property type="term" value="F:nicotinate phosphoribosyltransferase activity"/>
    <property type="evidence" value="ECO:0007669"/>
    <property type="project" value="UniProtKB-EC"/>
</dbReference>
<dbReference type="InterPro" id="IPR036068">
    <property type="entry name" value="Nicotinate_pribotase-like_C"/>
</dbReference>
<dbReference type="InterPro" id="IPR007229">
    <property type="entry name" value="Nic_PRibTrfase-Fam"/>
</dbReference>
<keyword evidence="8" id="KW-1185">Reference proteome</keyword>